<dbReference type="PANTHER" id="PTHR11607:SF3">
    <property type="entry name" value="LYSOSOMAL ALPHA-MANNOSIDASE"/>
    <property type="match status" value="1"/>
</dbReference>
<keyword evidence="12" id="KW-0472">Membrane</keyword>
<keyword evidence="10 11" id="KW-0326">Glycosidase</keyword>
<feature type="signal peptide" evidence="11">
    <location>
        <begin position="1"/>
        <end position="20"/>
    </location>
</feature>
<dbReference type="CDD" id="cd10810">
    <property type="entry name" value="GH38N_AMII_LAM_like"/>
    <property type="match status" value="1"/>
</dbReference>
<feature type="domain" description="Glycoside hydrolase family 38 central" evidence="13">
    <location>
        <begin position="364"/>
        <end position="439"/>
    </location>
</feature>
<dbReference type="Pfam" id="PF17677">
    <property type="entry name" value="Glyco_hydro38C2"/>
    <property type="match status" value="1"/>
</dbReference>
<keyword evidence="9" id="KW-0325">Glycoprotein</keyword>
<comment type="caution">
    <text evidence="14">The sequence shown here is derived from an EMBL/GenBank/DDBJ whole genome shotgun (WGS) entry which is preliminary data.</text>
</comment>
<evidence type="ECO:0000256" key="6">
    <source>
        <dbReference type="ARBA" id="ARBA00022801"/>
    </source>
</evidence>
<comment type="catalytic activity">
    <reaction evidence="1">
        <text>Hydrolysis of terminal, non-reducing alpha-D-mannose residues in alpha-D-mannosides.</text>
        <dbReference type="EC" id="3.2.1.24"/>
    </reaction>
</comment>
<evidence type="ECO:0000313" key="15">
    <source>
        <dbReference type="Proteomes" id="UP000494165"/>
    </source>
</evidence>
<dbReference type="GO" id="GO:0006013">
    <property type="term" value="P:mannose metabolic process"/>
    <property type="evidence" value="ECO:0007669"/>
    <property type="project" value="InterPro"/>
</dbReference>
<keyword evidence="12" id="KW-1133">Transmembrane helix</keyword>
<dbReference type="InterPro" id="IPR027291">
    <property type="entry name" value="Glyco_hydro_38_N_sf"/>
</dbReference>
<dbReference type="SMART" id="SM00872">
    <property type="entry name" value="Alpha-mann_mid"/>
    <property type="match status" value="1"/>
</dbReference>
<evidence type="ECO:0000256" key="7">
    <source>
        <dbReference type="ARBA" id="ARBA00022833"/>
    </source>
</evidence>
<dbReference type="OrthoDB" id="2016903at2759"/>
<evidence type="ECO:0000256" key="1">
    <source>
        <dbReference type="ARBA" id="ARBA00000365"/>
    </source>
</evidence>
<feature type="chain" id="PRO_5035959842" description="Alpha-mannosidase" evidence="11">
    <location>
        <begin position="21"/>
        <end position="1023"/>
    </location>
</feature>
<proteinExistence type="inferred from homology"/>
<dbReference type="GO" id="GO:0046872">
    <property type="term" value="F:metal ion binding"/>
    <property type="evidence" value="ECO:0007669"/>
    <property type="project" value="UniProtKB-KW"/>
</dbReference>
<dbReference type="Pfam" id="PF01074">
    <property type="entry name" value="Glyco_hydro_38N"/>
    <property type="match status" value="1"/>
</dbReference>
<dbReference type="EC" id="3.2.1.-" evidence="11"/>
<dbReference type="Gene3D" id="2.60.40.1360">
    <property type="match status" value="1"/>
</dbReference>
<dbReference type="Gene3D" id="1.20.1270.50">
    <property type="entry name" value="Glycoside hydrolase family 38, central domain"/>
    <property type="match status" value="2"/>
</dbReference>
<dbReference type="SUPFAM" id="SSF88713">
    <property type="entry name" value="Glycoside hydrolase/deacetylase"/>
    <property type="match status" value="1"/>
</dbReference>
<dbReference type="FunFam" id="1.20.1270.50:FF:000002">
    <property type="entry name" value="Alpha-mannosidase"/>
    <property type="match status" value="1"/>
</dbReference>
<keyword evidence="15" id="KW-1185">Reference proteome</keyword>
<dbReference type="InterPro" id="IPR050843">
    <property type="entry name" value="Glycosyl_Hydrlase_38"/>
</dbReference>
<keyword evidence="8" id="KW-1015">Disulfide bond</keyword>
<dbReference type="InterPro" id="IPR037094">
    <property type="entry name" value="Glyco_hydro_38_cen_sf"/>
</dbReference>
<dbReference type="FunFam" id="2.60.40.1180:FF:000018">
    <property type="entry name" value="Alpha-mannosidase"/>
    <property type="match status" value="1"/>
</dbReference>
<dbReference type="Pfam" id="PF07748">
    <property type="entry name" value="Glyco_hydro_38C"/>
    <property type="match status" value="1"/>
</dbReference>
<dbReference type="InterPro" id="IPR011330">
    <property type="entry name" value="Glyco_hydro/deAcase_b/a-brl"/>
</dbReference>
<evidence type="ECO:0000256" key="11">
    <source>
        <dbReference type="RuleBase" id="RU361199"/>
    </source>
</evidence>
<dbReference type="AlphaFoldDB" id="A0A8S1CC72"/>
<dbReference type="InterPro" id="IPR041147">
    <property type="entry name" value="GH38_C"/>
</dbReference>
<dbReference type="InterPro" id="IPR048534">
    <property type="entry name" value="Man2a1-like_dom"/>
</dbReference>
<dbReference type="InterPro" id="IPR011682">
    <property type="entry name" value="Glyco_hydro_38_C"/>
</dbReference>
<dbReference type="EMBL" id="CADEPI010000026">
    <property type="protein sequence ID" value="CAB3366554.1"/>
    <property type="molecule type" value="Genomic_DNA"/>
</dbReference>
<evidence type="ECO:0000313" key="14">
    <source>
        <dbReference type="EMBL" id="CAB3366554.1"/>
    </source>
</evidence>
<dbReference type="Pfam" id="PF21260">
    <property type="entry name" value="Laman-like_dom"/>
    <property type="match status" value="1"/>
</dbReference>
<dbReference type="SUPFAM" id="SSF88688">
    <property type="entry name" value="Families 57/38 glycoside transferase middle domain"/>
    <property type="match status" value="1"/>
</dbReference>
<dbReference type="Proteomes" id="UP000494165">
    <property type="component" value="Unassembled WGS sequence"/>
</dbReference>
<comment type="similarity">
    <text evidence="2 11">Belongs to the glycosyl hydrolase 38 family.</text>
</comment>
<evidence type="ECO:0000256" key="5">
    <source>
        <dbReference type="ARBA" id="ARBA00022729"/>
    </source>
</evidence>
<dbReference type="InterPro" id="IPR013780">
    <property type="entry name" value="Glyco_hydro_b"/>
</dbReference>
<sequence>MRALDTFFAVVAFCVTLASSSPMPKATCGYESCPVPKDGLMNVHLIAHTHDDVGWLKTVDQYYYGDRNSIQQVGVQYIIDSVVAELPKDPSRRFIYVETAYFRQWWDKQNQETREKVEALVESGQLEFISGGWAMHDEAVTHYQSIIDQFTWGFKILDDMFNTSCVRPKIGWQIDPFGHARETASIMAMMGFDGLFFARLDQADKNNRFDKKELELVWKASANHGAASYMFTSANHDFYYPPSGFCFDVLCFDEPIIDDLYSPDYNVDRRVDSFISYIEKQSAFMKTNNILVTMGTDFSYQQASYWYNNLDRLIKYTNERQAEGGQLNLMYSTPSCYLKAVHDAGQEWTSKEDDFFPYSSDDYSYWTGYFTSRPTLKFMERKGNNFLQVCKQLSVLADLREEKWEDLASLREAMGIMQHHDAITGTEKQHVAEDYALRLHRSMEHCRQTAENALNKLTVKEGSAEVQFHSCLFTNVSQCDTSEQAEKFVVTLYNPLAQVTSMFVRLPVQDFQYQVRNELGDLIDTQMLKIPTPVQNMPGRESSATQELVFQAENLPALGFKSYRVEKLNTASPPPQPSEELVIANDVIEVTFDADLKRLSSVKDIAADKTYAVSQDFQYYEAVEGDNLGADRRASGAYIFRPVNNQKIPVSGSPPIIETYSGELVSEIHQVWNEWVSSVTRIYKGVNHVELEWTVGPIPIDDDTGKEVINLVSLSGWETNGKFYTDSNGREILERNRDLRPTWDFDPSFEPVAGNYYPITTSISIRNHAANSQNEEFVIITDRAQGGSSIENGTLEVMLHRRLLFDDDKGVGEPLNEIAFGEGLVARGKQILLFGQTEAHPTSIYKTRRLVRDSMVLAPWLFVTPTDLTPTQWGEQYNTLYTGLRKEVPPNVNLLTLEPWNGEGMLVRVEHFLEKNDDPELSQPINVPLMGLIDRINEEMAIGETILGANQWLSDNVRLEFKIEGEESASQQLPRPDPNEDLANLTLNPMQIRTFIVQTRSSATMAAPCFILLLALAILRINI</sequence>
<keyword evidence="6 11" id="KW-0378">Hydrolase</keyword>
<keyword evidence="4 11" id="KW-0479">Metal-binding</keyword>
<evidence type="ECO:0000259" key="13">
    <source>
        <dbReference type="SMART" id="SM00872"/>
    </source>
</evidence>
<dbReference type="InterPro" id="IPR000602">
    <property type="entry name" value="Glyco_hydro_38_N"/>
</dbReference>
<dbReference type="GO" id="GO:0005764">
    <property type="term" value="C:lysosome"/>
    <property type="evidence" value="ECO:0007669"/>
    <property type="project" value="TreeGrafter"/>
</dbReference>
<evidence type="ECO:0000256" key="12">
    <source>
        <dbReference type="SAM" id="Phobius"/>
    </source>
</evidence>
<dbReference type="Gene3D" id="2.60.40.1180">
    <property type="entry name" value="Golgi alpha-mannosidase II"/>
    <property type="match status" value="1"/>
</dbReference>
<dbReference type="InterPro" id="IPR028995">
    <property type="entry name" value="Glyco_hydro_57/38_cen_sf"/>
</dbReference>
<dbReference type="Pfam" id="PF09261">
    <property type="entry name" value="Alpha-mann_mid"/>
    <property type="match status" value="1"/>
</dbReference>
<dbReference type="GO" id="GO:0004559">
    <property type="term" value="F:alpha-mannosidase activity"/>
    <property type="evidence" value="ECO:0007669"/>
    <property type="project" value="UniProtKB-EC"/>
</dbReference>
<keyword evidence="12" id="KW-0812">Transmembrane</keyword>
<evidence type="ECO:0000256" key="10">
    <source>
        <dbReference type="ARBA" id="ARBA00023295"/>
    </source>
</evidence>
<dbReference type="InterPro" id="IPR015341">
    <property type="entry name" value="Glyco_hydro_38_cen"/>
</dbReference>
<organism evidence="14 15">
    <name type="scientific">Cloeon dipterum</name>
    <dbReference type="NCBI Taxonomy" id="197152"/>
    <lineage>
        <taxon>Eukaryota</taxon>
        <taxon>Metazoa</taxon>
        <taxon>Ecdysozoa</taxon>
        <taxon>Arthropoda</taxon>
        <taxon>Hexapoda</taxon>
        <taxon>Insecta</taxon>
        <taxon>Pterygota</taxon>
        <taxon>Palaeoptera</taxon>
        <taxon>Ephemeroptera</taxon>
        <taxon>Pisciforma</taxon>
        <taxon>Baetidae</taxon>
        <taxon>Cloeon</taxon>
    </lineage>
</organism>
<evidence type="ECO:0000256" key="2">
    <source>
        <dbReference type="ARBA" id="ARBA00009792"/>
    </source>
</evidence>
<comment type="cofactor">
    <cofactor evidence="11">
        <name>Zn(2+)</name>
        <dbReference type="ChEBI" id="CHEBI:29105"/>
    </cofactor>
    <text evidence="11">Binds 1 zinc ion per subunit.</text>
</comment>
<dbReference type="GO" id="GO:0030246">
    <property type="term" value="F:carbohydrate binding"/>
    <property type="evidence" value="ECO:0007669"/>
    <property type="project" value="InterPro"/>
</dbReference>
<dbReference type="InterPro" id="IPR011013">
    <property type="entry name" value="Gal_mutarotase_sf_dom"/>
</dbReference>
<dbReference type="Gene3D" id="3.20.110.10">
    <property type="entry name" value="Glycoside hydrolase 38, N terminal domain"/>
    <property type="match status" value="1"/>
</dbReference>
<keyword evidence="7 11" id="KW-0862">Zinc</keyword>
<evidence type="ECO:0000256" key="3">
    <source>
        <dbReference type="ARBA" id="ARBA00012752"/>
    </source>
</evidence>
<dbReference type="FunFam" id="1.20.1270.50:FF:000003">
    <property type="entry name" value="Alpha-mannosidase"/>
    <property type="match status" value="1"/>
</dbReference>
<name>A0A8S1CC72_9INSE</name>
<dbReference type="Gene3D" id="2.70.98.30">
    <property type="entry name" value="Golgi alpha-mannosidase II, domain 4"/>
    <property type="match status" value="1"/>
</dbReference>
<dbReference type="FunFam" id="3.20.110.10:FF:000001">
    <property type="entry name" value="Alpha-mannosidase"/>
    <property type="match status" value="1"/>
</dbReference>
<dbReference type="SUPFAM" id="SSF74650">
    <property type="entry name" value="Galactose mutarotase-like"/>
    <property type="match status" value="1"/>
</dbReference>
<dbReference type="PANTHER" id="PTHR11607">
    <property type="entry name" value="ALPHA-MANNOSIDASE"/>
    <property type="match status" value="1"/>
</dbReference>
<accession>A0A8S1CC72</accession>
<protein>
    <recommendedName>
        <fullName evidence="3 11">Alpha-mannosidase</fullName>
        <ecNumber evidence="11">3.2.1.-</ecNumber>
    </recommendedName>
</protein>
<evidence type="ECO:0000256" key="9">
    <source>
        <dbReference type="ARBA" id="ARBA00023180"/>
    </source>
</evidence>
<dbReference type="FunFam" id="2.70.98.30:FF:000003">
    <property type="entry name" value="Alpha-mannosidase"/>
    <property type="match status" value="1"/>
</dbReference>
<evidence type="ECO:0000256" key="8">
    <source>
        <dbReference type="ARBA" id="ARBA00023157"/>
    </source>
</evidence>
<feature type="transmembrane region" description="Helical" evidence="12">
    <location>
        <begin position="1003"/>
        <end position="1021"/>
    </location>
</feature>
<gene>
    <name evidence="14" type="ORF">CLODIP_2_CD15992</name>
</gene>
<reference evidence="14 15" key="1">
    <citation type="submission" date="2020-04" db="EMBL/GenBank/DDBJ databases">
        <authorList>
            <person name="Alioto T."/>
            <person name="Alioto T."/>
            <person name="Gomez Garrido J."/>
        </authorList>
    </citation>
    <scope>NUCLEOTIDE SEQUENCE [LARGE SCALE GENOMIC DNA]</scope>
</reference>
<keyword evidence="5 11" id="KW-0732">Signal</keyword>
<evidence type="ECO:0000256" key="4">
    <source>
        <dbReference type="ARBA" id="ARBA00022723"/>
    </source>
</evidence>